<organism evidence="3 4">
    <name type="scientific">Variovorax paradoxus</name>
    <dbReference type="NCBI Taxonomy" id="34073"/>
    <lineage>
        <taxon>Bacteria</taxon>
        <taxon>Pseudomonadati</taxon>
        <taxon>Pseudomonadota</taxon>
        <taxon>Betaproteobacteria</taxon>
        <taxon>Burkholderiales</taxon>
        <taxon>Comamonadaceae</taxon>
        <taxon>Variovorax</taxon>
    </lineage>
</organism>
<accession>A0A5Q0LYQ7</accession>
<proteinExistence type="predicted"/>
<sequence length="400" mass="45368">MNSPKKEDRVLYTGAFRFPNGDAAASRVYGVGLLFKNAGFKVDFAGWEQSSTKNGYYTYNGHDCYSQSEFRTRELNGASRLFGFFFRGIKTIKWLWHHRKYSVIVLYNPPAFFSLGVLLLCRFFGIKAVLDSTEWFAANHLPGGRYGPAAFENWLRMHVVYKFFDHAICISEFLAQHYKKRNIVNIPPLLLDRRKIVSRPTIKSCIGFVYAGNAGKKDKLHSFILALPKLAQGLNKPVVLHVAGLTWDALAADIKSNGVDPEIYKPFVECYGRLSAVEVERLYGASNFSILFRENERYAVAGFPTKAVESWSFGCPIVMNPVGDVADIATDMKDAIFVAEGSIFPLLLRKIELIADDAAYEQMSINSRLLAEEKFSISAHQPRFDEFLNKVFHFDKNDRQ</sequence>
<dbReference type="PANTHER" id="PTHR46401">
    <property type="entry name" value="GLYCOSYLTRANSFERASE WBBK-RELATED"/>
    <property type="match status" value="1"/>
</dbReference>
<gene>
    <name evidence="3" type="ORF">GFK26_00790</name>
</gene>
<evidence type="ECO:0000313" key="4">
    <source>
        <dbReference type="Proteomes" id="UP000326780"/>
    </source>
</evidence>
<dbReference type="EMBL" id="CP045644">
    <property type="protein sequence ID" value="QFZ81415.1"/>
    <property type="molecule type" value="Genomic_DNA"/>
</dbReference>
<dbReference type="PANTHER" id="PTHR46401:SF2">
    <property type="entry name" value="GLYCOSYLTRANSFERASE WBBK-RELATED"/>
    <property type="match status" value="1"/>
</dbReference>
<dbReference type="Pfam" id="PF13692">
    <property type="entry name" value="Glyco_trans_1_4"/>
    <property type="match status" value="1"/>
</dbReference>
<dbReference type="Gene3D" id="3.40.50.2000">
    <property type="entry name" value="Glycogen Phosphorylase B"/>
    <property type="match status" value="2"/>
</dbReference>
<evidence type="ECO:0000256" key="2">
    <source>
        <dbReference type="SAM" id="Phobius"/>
    </source>
</evidence>
<name>A0A5Q0LYQ7_VARPD</name>
<feature type="transmembrane region" description="Helical" evidence="2">
    <location>
        <begin position="103"/>
        <end position="125"/>
    </location>
</feature>
<protein>
    <submittedName>
        <fullName evidence="3">Glycosyltransferase</fullName>
    </submittedName>
</protein>
<dbReference type="Proteomes" id="UP000326780">
    <property type="component" value="Chromosome"/>
</dbReference>
<reference evidence="3 4" key="1">
    <citation type="submission" date="2019-10" db="EMBL/GenBank/DDBJ databases">
        <title>Complete genome sequence of Variovorax paradoxus 5C-2.</title>
        <authorList>
            <person name="Gogoleva N.E."/>
            <person name="Balkin A.S."/>
        </authorList>
    </citation>
    <scope>NUCLEOTIDE SEQUENCE [LARGE SCALE GENOMIC DNA]</scope>
    <source>
        <strain evidence="3 4">5C-2</strain>
    </source>
</reference>
<keyword evidence="1 3" id="KW-0808">Transferase</keyword>
<dbReference type="SUPFAM" id="SSF53756">
    <property type="entry name" value="UDP-Glycosyltransferase/glycogen phosphorylase"/>
    <property type="match status" value="1"/>
</dbReference>
<dbReference type="AlphaFoldDB" id="A0A5Q0LYQ7"/>
<keyword evidence="2" id="KW-1133">Transmembrane helix</keyword>
<keyword evidence="2" id="KW-0812">Transmembrane</keyword>
<keyword evidence="2" id="KW-0472">Membrane</keyword>
<dbReference type="GO" id="GO:0009103">
    <property type="term" value="P:lipopolysaccharide biosynthetic process"/>
    <property type="evidence" value="ECO:0007669"/>
    <property type="project" value="TreeGrafter"/>
</dbReference>
<dbReference type="RefSeq" id="WP_153280429.1">
    <property type="nucleotide sequence ID" value="NZ_CP045644.1"/>
</dbReference>
<evidence type="ECO:0000256" key="1">
    <source>
        <dbReference type="ARBA" id="ARBA00022679"/>
    </source>
</evidence>
<evidence type="ECO:0000313" key="3">
    <source>
        <dbReference type="EMBL" id="QFZ81415.1"/>
    </source>
</evidence>
<dbReference type="GO" id="GO:0016757">
    <property type="term" value="F:glycosyltransferase activity"/>
    <property type="evidence" value="ECO:0007669"/>
    <property type="project" value="TreeGrafter"/>
</dbReference>